<dbReference type="NCBIfam" id="NF047422">
    <property type="entry name" value="YfmF_fam"/>
    <property type="match status" value="1"/>
</dbReference>
<accession>A0ABY3ZYI0</accession>
<reference evidence="2" key="2">
    <citation type="submission" date="2022-04" db="EMBL/GenBank/DDBJ databases">
        <title>Antimicrobial genetic elements in methicillin-resistant Macrococcus armenti.</title>
        <authorList>
            <person name="Keller J.E."/>
            <person name="Schwendener S."/>
            <person name="Pantucek R."/>
            <person name="Perreten V."/>
        </authorList>
    </citation>
    <scope>NUCLEOTIDE SEQUENCE</scope>
    <source>
        <strain evidence="2">CCM 2609</strain>
    </source>
</reference>
<dbReference type="Gene3D" id="3.30.830.10">
    <property type="entry name" value="Metalloenzyme, LuxS/M16 peptidase-like"/>
    <property type="match status" value="2"/>
</dbReference>
<dbReference type="Proteomes" id="UP000830343">
    <property type="component" value="Chromosome"/>
</dbReference>
<proteinExistence type="predicted"/>
<dbReference type="Pfam" id="PF05193">
    <property type="entry name" value="Peptidase_M16_C"/>
    <property type="match status" value="1"/>
</dbReference>
<organism evidence="2 3">
    <name type="scientific">Macrococcus armenti</name>
    <dbReference type="NCBI Taxonomy" id="2875764"/>
    <lineage>
        <taxon>Bacteria</taxon>
        <taxon>Bacillati</taxon>
        <taxon>Bacillota</taxon>
        <taxon>Bacilli</taxon>
        <taxon>Bacillales</taxon>
        <taxon>Staphylococcaceae</taxon>
        <taxon>Macrococcus</taxon>
    </lineage>
</organism>
<evidence type="ECO:0000259" key="1">
    <source>
        <dbReference type="Pfam" id="PF05193"/>
    </source>
</evidence>
<feature type="domain" description="Peptidase M16 C-terminal" evidence="1">
    <location>
        <begin position="173"/>
        <end position="343"/>
    </location>
</feature>
<reference evidence="2" key="1">
    <citation type="submission" date="2022-03" db="EMBL/GenBank/DDBJ databases">
        <authorList>
            <person name="Vrbovska V."/>
            <person name="Kovarovic V."/>
            <person name="Botka T."/>
            <person name="Pantucek R."/>
        </authorList>
    </citation>
    <scope>NUCLEOTIDE SEQUENCE</scope>
    <source>
        <strain evidence="2">CCM 2609</strain>
    </source>
</reference>
<protein>
    <submittedName>
        <fullName evidence="2">Insulinase family protein</fullName>
    </submittedName>
</protein>
<dbReference type="RefSeq" id="WP_243367044.1">
    <property type="nucleotide sequence ID" value="NZ_CP094348.1"/>
</dbReference>
<keyword evidence="3" id="KW-1185">Reference proteome</keyword>
<dbReference type="SUPFAM" id="SSF63411">
    <property type="entry name" value="LuxS/MPP-like metallohydrolase"/>
    <property type="match status" value="2"/>
</dbReference>
<evidence type="ECO:0000313" key="2">
    <source>
        <dbReference type="EMBL" id="UOB21435.1"/>
    </source>
</evidence>
<gene>
    <name evidence="2" type="ORF">MRZ06_04950</name>
</gene>
<dbReference type="EMBL" id="CP094348">
    <property type="protein sequence ID" value="UOB21435.1"/>
    <property type="molecule type" value="Genomic_DNA"/>
</dbReference>
<evidence type="ECO:0000313" key="3">
    <source>
        <dbReference type="Proteomes" id="UP000830343"/>
    </source>
</evidence>
<dbReference type="InterPro" id="IPR007863">
    <property type="entry name" value="Peptidase_M16_C"/>
</dbReference>
<dbReference type="PANTHER" id="PTHR11851">
    <property type="entry name" value="METALLOPROTEASE"/>
    <property type="match status" value="1"/>
</dbReference>
<sequence>MQQNIEILSTSKFKTVSLVLKFKAPLHEDTMTIRSVLSKLIHKTTAKYNTEIDMMNHLADLYGAHLYSSVIKQNNAHVLTLGIDIVNDKYLSDSNVLEAAFQLLHEVLFNPNVINGAFVSKQVKQEKRLLKNKFESIKENIGQYGFYQLLKSMFQDDPNRLPSFGDELQLDNIDGKQLYEAFESMKKNDEIHFYTVGEVSQDKINELYTKYIGLEENIVKLPEFILEKNAKPAYIDEKIKTTQARLNISMKFDVVHPEKSYFSFIVLNHLFGGDPSSMLFMNVREKMSLAYQIHSQIDARHGLLYILAGVNQDSRKQAIDTIIDQFDRIKSGTFDESAIALSKRLIINSRLESLDRPKGFIEATFSNSFGKQITNDEWIKGIQSVTKLDIIELAKTGYFHTIYCLTSEDYNEENIL</sequence>
<dbReference type="PANTHER" id="PTHR11851:SF186">
    <property type="entry name" value="INACTIVE METALLOPROTEASE YMFF-RELATED"/>
    <property type="match status" value="1"/>
</dbReference>
<name>A0ABY3ZYI0_9STAP</name>
<dbReference type="InterPro" id="IPR050361">
    <property type="entry name" value="MPP/UQCRC_Complex"/>
</dbReference>
<dbReference type="InterPro" id="IPR011249">
    <property type="entry name" value="Metalloenz_LuxS/M16"/>
</dbReference>